<protein>
    <recommendedName>
        <fullName evidence="7">Beta-ureidopropionase</fullName>
        <ecNumber evidence="6">3.5.1.6</ecNumber>
    </recommendedName>
    <alternativeName>
        <fullName evidence="8">N-carbamoyl-beta-alanine amidohydrolase</fullName>
    </alternativeName>
</protein>
<evidence type="ECO:0000256" key="7">
    <source>
        <dbReference type="ARBA" id="ARBA00074804"/>
    </source>
</evidence>
<comment type="catalytic activity">
    <reaction evidence="4">
        <text>3-(carbamoylamino)-2-methylpropanoate + H2O + 2 H(+) = (R)-3-amino-2-methylpropanoate + NH4(+) + CO2</text>
        <dbReference type="Rhea" id="RHEA:37339"/>
        <dbReference type="ChEBI" id="CHEBI:15377"/>
        <dbReference type="ChEBI" id="CHEBI:15378"/>
        <dbReference type="ChEBI" id="CHEBI:16526"/>
        <dbReference type="ChEBI" id="CHEBI:28938"/>
        <dbReference type="ChEBI" id="CHEBI:57731"/>
        <dbReference type="ChEBI" id="CHEBI:74414"/>
        <dbReference type="EC" id="3.5.1.6"/>
    </reaction>
</comment>
<organism evidence="10 11">
    <name type="scientific">Fopius arisanus</name>
    <dbReference type="NCBI Taxonomy" id="64838"/>
    <lineage>
        <taxon>Eukaryota</taxon>
        <taxon>Metazoa</taxon>
        <taxon>Ecdysozoa</taxon>
        <taxon>Arthropoda</taxon>
        <taxon>Hexapoda</taxon>
        <taxon>Insecta</taxon>
        <taxon>Pterygota</taxon>
        <taxon>Neoptera</taxon>
        <taxon>Endopterygota</taxon>
        <taxon>Hymenoptera</taxon>
        <taxon>Apocrita</taxon>
        <taxon>Ichneumonoidea</taxon>
        <taxon>Braconidae</taxon>
        <taxon>Opiinae</taxon>
        <taxon>Fopius</taxon>
    </lineage>
</organism>
<evidence type="ECO:0000313" key="11">
    <source>
        <dbReference type="RefSeq" id="XP_011315021.1"/>
    </source>
</evidence>
<dbReference type="FunFam" id="3.60.110.10:FF:000008">
    <property type="entry name" value="Beta-alanine synthase"/>
    <property type="match status" value="1"/>
</dbReference>
<comment type="similarity">
    <text evidence="5">Belongs to the carbon-nitrogen hydrolase superfamily. BUP family.</text>
</comment>
<proteinExistence type="inferred from homology"/>
<dbReference type="AlphaFoldDB" id="A0A9R1TU78"/>
<evidence type="ECO:0000313" key="12">
    <source>
        <dbReference type="RefSeq" id="XP_011315031.1"/>
    </source>
</evidence>
<dbReference type="CTD" id="40916"/>
<reference evidence="11 12" key="1">
    <citation type="submission" date="2025-04" db="UniProtKB">
        <authorList>
            <consortium name="RefSeq"/>
        </authorList>
    </citation>
    <scope>IDENTIFICATION</scope>
    <source>
        <strain evidence="11 12">USDA-PBARC FA_bdor</strain>
        <tissue evidence="11 12">Whole organism</tissue>
    </source>
</reference>
<evidence type="ECO:0000256" key="6">
    <source>
        <dbReference type="ARBA" id="ARBA00066985"/>
    </source>
</evidence>
<evidence type="ECO:0000256" key="2">
    <source>
        <dbReference type="ARBA" id="ARBA00022801"/>
    </source>
</evidence>
<dbReference type="GeneID" id="105273962"/>
<dbReference type="RefSeq" id="XP_011315021.1">
    <property type="nucleotide sequence ID" value="XM_011316719.1"/>
</dbReference>
<dbReference type="InterPro" id="IPR050345">
    <property type="entry name" value="Aliph_Amidase/BUP"/>
</dbReference>
<dbReference type="Pfam" id="PF00795">
    <property type="entry name" value="CN_hydrolase"/>
    <property type="match status" value="1"/>
</dbReference>
<evidence type="ECO:0000256" key="4">
    <source>
        <dbReference type="ARBA" id="ARBA00050552"/>
    </source>
</evidence>
<dbReference type="KEGG" id="fas:105273962"/>
<dbReference type="PANTHER" id="PTHR43674">
    <property type="entry name" value="NITRILASE C965.09-RELATED"/>
    <property type="match status" value="1"/>
</dbReference>
<keyword evidence="10" id="KW-1185">Reference proteome</keyword>
<dbReference type="OrthoDB" id="412018at2759"/>
<dbReference type="PROSITE" id="PS50263">
    <property type="entry name" value="CN_HYDROLASE"/>
    <property type="match status" value="1"/>
</dbReference>
<keyword evidence="2" id="KW-0378">Hydrolase</keyword>
<gene>
    <name evidence="11 12" type="primary">pyd3</name>
</gene>
<dbReference type="Proteomes" id="UP000694866">
    <property type="component" value="Unplaced"/>
</dbReference>
<evidence type="ECO:0000256" key="8">
    <source>
        <dbReference type="ARBA" id="ARBA00075038"/>
    </source>
</evidence>
<dbReference type="PANTHER" id="PTHR43674:SF2">
    <property type="entry name" value="BETA-UREIDOPROPIONASE"/>
    <property type="match status" value="1"/>
</dbReference>
<comment type="pathway">
    <text evidence="1">Amino-acid biosynthesis; beta-alanine biosynthesis.</text>
</comment>
<comment type="catalytic activity">
    <reaction evidence="3">
        <text>3-(carbamoylamino)propanoate + H2O + 2 H(+) = beta-alanine + NH4(+) + CO2</text>
        <dbReference type="Rhea" id="RHEA:11184"/>
        <dbReference type="ChEBI" id="CHEBI:11892"/>
        <dbReference type="ChEBI" id="CHEBI:15377"/>
        <dbReference type="ChEBI" id="CHEBI:15378"/>
        <dbReference type="ChEBI" id="CHEBI:16526"/>
        <dbReference type="ChEBI" id="CHEBI:28938"/>
        <dbReference type="ChEBI" id="CHEBI:57966"/>
        <dbReference type="EC" id="3.5.1.6"/>
    </reaction>
</comment>
<evidence type="ECO:0000256" key="3">
    <source>
        <dbReference type="ARBA" id="ARBA00050540"/>
    </source>
</evidence>
<dbReference type="RefSeq" id="XP_011315031.1">
    <property type="nucleotide sequence ID" value="XM_011316729.1"/>
</dbReference>
<evidence type="ECO:0000256" key="5">
    <source>
        <dbReference type="ARBA" id="ARBA00061249"/>
    </source>
</evidence>
<dbReference type="EC" id="3.5.1.6" evidence="6"/>
<sequence length="378" mass="42787">MESFNLEETLEKYLPEVELKKAKAHLYGTGWRERQPFVTDFGLKIKLCSLIATAREESSNLRRIVQVGLIQHSIVLPTDKPVIEQRNAIYNKIEKYIQSAGSNNVNILCLQEAWPMPFAFCTREKFPWVEFAEDALTGPSTVLLSKLAKMYNMVIISPILERDSTHGDTLWNTCVIIDTDGQVLGKHRKNHIPRVGDFNESTYYMEGDTGHPVFETKFGKIAVNICYGRHHPMNWAMFGINGAEIVFNPSATVGALSEPLWPIEARCAAIANSYFTCAINRVGTEIFPNEFTSGNGEPAHKDFGHFYGSSYVTAPDGTRTPSLSRDKDELLIVEMDLNACRQTKDHWGFRMTQRLNLYAESLTKAIDPDFKPQIVRKK</sequence>
<name>A0A9R1TU78_9HYME</name>
<dbReference type="InterPro" id="IPR036526">
    <property type="entry name" value="C-N_Hydrolase_sf"/>
</dbReference>
<evidence type="ECO:0000256" key="1">
    <source>
        <dbReference type="ARBA" id="ARBA00004668"/>
    </source>
</evidence>
<dbReference type="Gene3D" id="3.60.110.10">
    <property type="entry name" value="Carbon-nitrogen hydrolase"/>
    <property type="match status" value="1"/>
</dbReference>
<evidence type="ECO:0000259" key="9">
    <source>
        <dbReference type="PROSITE" id="PS50263"/>
    </source>
</evidence>
<dbReference type="SUPFAM" id="SSF56317">
    <property type="entry name" value="Carbon-nitrogen hydrolase"/>
    <property type="match status" value="1"/>
</dbReference>
<dbReference type="GO" id="GO:0003837">
    <property type="term" value="F:beta-ureidopropionase activity"/>
    <property type="evidence" value="ECO:0007669"/>
    <property type="project" value="UniProtKB-EC"/>
</dbReference>
<dbReference type="GO" id="GO:0033396">
    <property type="term" value="P:beta-alanine biosynthetic process via 3-ureidopropionate"/>
    <property type="evidence" value="ECO:0007669"/>
    <property type="project" value="TreeGrafter"/>
</dbReference>
<accession>A0A9R1UBW4</accession>
<feature type="domain" description="CN hydrolase" evidence="9">
    <location>
        <begin position="65"/>
        <end position="337"/>
    </location>
</feature>
<dbReference type="InterPro" id="IPR003010">
    <property type="entry name" value="C-N_Hydrolase"/>
</dbReference>
<evidence type="ECO:0000313" key="10">
    <source>
        <dbReference type="Proteomes" id="UP000694866"/>
    </source>
</evidence>
<accession>A0A9R1TU78</accession>